<reference evidence="7" key="1">
    <citation type="journal article" date="2011" name="MBio">
        <title>Novel metabolic attributes of the genus Cyanothece, comprising a group of unicellular nitrogen-fixing Cyanobacteria.</title>
        <authorList>
            <person name="Bandyopadhyay A."/>
            <person name="Elvitigala T."/>
            <person name="Welsh E."/>
            <person name="Stockel J."/>
            <person name="Liberton M."/>
            <person name="Min H."/>
            <person name="Sherman L.A."/>
            <person name="Pakrasi H.B."/>
        </authorList>
    </citation>
    <scope>NUCLEOTIDE SEQUENCE [LARGE SCALE GENOMIC DNA]</scope>
    <source>
        <strain evidence="7">PCC 7424</strain>
    </source>
</reference>
<keyword evidence="4" id="KW-0175">Coiled coil</keyword>
<accession>B7KE81</accession>
<dbReference type="PANTHER" id="PTHR32114">
    <property type="entry name" value="ABC TRANSPORTER ABCH.3"/>
    <property type="match status" value="1"/>
</dbReference>
<dbReference type="NCBIfam" id="TIGR03185">
    <property type="entry name" value="DNA_S_dndD"/>
    <property type="match status" value="1"/>
</dbReference>
<dbReference type="AlphaFoldDB" id="B7KE81"/>
<dbReference type="OrthoDB" id="9795626at2"/>
<dbReference type="InterPro" id="IPR027417">
    <property type="entry name" value="P-loop_NTPase"/>
</dbReference>
<evidence type="ECO:0000256" key="3">
    <source>
        <dbReference type="ARBA" id="ARBA00013368"/>
    </source>
</evidence>
<organism evidence="6 7">
    <name type="scientific">Gloeothece citriformis (strain PCC 7424)</name>
    <name type="common">Cyanothece sp. (strain PCC 7424)</name>
    <dbReference type="NCBI Taxonomy" id="65393"/>
    <lineage>
        <taxon>Bacteria</taxon>
        <taxon>Bacillati</taxon>
        <taxon>Cyanobacteriota</taxon>
        <taxon>Cyanophyceae</taxon>
        <taxon>Oscillatoriophycideae</taxon>
        <taxon>Chroococcales</taxon>
        <taxon>Aphanothecaceae</taxon>
        <taxon>Gloeothece</taxon>
        <taxon>Gloeothece citriformis</taxon>
    </lineage>
</organism>
<comment type="subunit">
    <text evidence="2">Heterodimer of SbcC and SbcD.</text>
</comment>
<feature type="coiled-coil region" evidence="4">
    <location>
        <begin position="215"/>
        <end position="298"/>
    </location>
</feature>
<name>B7KE81_GLOC7</name>
<sequence>MIFTELILENFGPYAGKHIINLRPEIEENTRPIILFGGMNGGGKTTLMDAIRLALYGSRAQCSTRGNLGYSDFLTQSVNSQTPPYEKARIYLSFELFQEDELVEITVNRYWERNPVEGKDHLGIIRTVSGQESLDTGLANTWDEYIETLLPLGISNLFLFDGEQVKELAEQDIPPQPVIEAIQSLLGLGLAEKLAIDLEVLVSRKRKQVAKGLQLDNLEKIEAKLKQHYQEEELAKEELGKLTNHLKRAQNKEKLAEEKFRVEGGKIAAKKTKLDLEKKDLETSLDTLRKNLTQLAAGVLPLGLITPLLQQVQNLGEQDLKSQQFKMAQSILKERDERLLSYLNQLNLKSDNLEKINNFLSQENQQLTEEYGIESWLNLNEEDLKQLNDLLNLQLPLQLNLAQEQLSRLHHLETELESKEKELVLSASPEDYDKLDKALQEAKQEVRKCQTAYDLCNHRCQEIQKAIKKTKQELEKYSQDALDYKNDEHLIKSAARVQETLKLFKERLTLKKLNKLEGEVTECFRYLLHKSDLVHRVAIDTQNFSLSLYDPTGKVIPKHRLSAGEKQLLAIAFLWGLARVSGRNLPVAIDTPLGRLDSSHRNNLVERYFPTASHQVILLSTDTEIGKTEVQKLREIDAIAKEYLLKYDSSQRQTTVHPNSYFWPTEKE</sequence>
<evidence type="ECO:0000259" key="5">
    <source>
        <dbReference type="Pfam" id="PF13476"/>
    </source>
</evidence>
<dbReference type="EMBL" id="CP001291">
    <property type="protein sequence ID" value="ACK73199.1"/>
    <property type="molecule type" value="Genomic_DNA"/>
</dbReference>
<evidence type="ECO:0000256" key="4">
    <source>
        <dbReference type="SAM" id="Coils"/>
    </source>
</evidence>
<evidence type="ECO:0000256" key="2">
    <source>
        <dbReference type="ARBA" id="ARBA00011322"/>
    </source>
</evidence>
<dbReference type="HOGENOM" id="CLU_024631_0_0_3"/>
<dbReference type="KEGG" id="cyc:PCC7424_4842"/>
<feature type="coiled-coil region" evidence="4">
    <location>
        <begin position="402"/>
        <end position="487"/>
    </location>
</feature>
<dbReference type="Pfam" id="PF13476">
    <property type="entry name" value="AAA_23"/>
    <property type="match status" value="1"/>
</dbReference>
<dbReference type="GO" id="GO:0006302">
    <property type="term" value="P:double-strand break repair"/>
    <property type="evidence" value="ECO:0007669"/>
    <property type="project" value="InterPro"/>
</dbReference>
<dbReference type="eggNOG" id="COG1196">
    <property type="taxonomic scope" value="Bacteria"/>
</dbReference>
<dbReference type="Proteomes" id="UP000002384">
    <property type="component" value="Chromosome"/>
</dbReference>
<dbReference type="InterPro" id="IPR017599">
    <property type="entry name" value="DNA_S_DndD"/>
</dbReference>
<evidence type="ECO:0000313" key="7">
    <source>
        <dbReference type="Proteomes" id="UP000002384"/>
    </source>
</evidence>
<gene>
    <name evidence="6" type="ordered locus">PCC7424_4842</name>
</gene>
<feature type="domain" description="Rad50/SbcC-type AAA" evidence="5">
    <location>
        <begin position="6"/>
        <end position="270"/>
    </location>
</feature>
<evidence type="ECO:0000256" key="1">
    <source>
        <dbReference type="ARBA" id="ARBA00006930"/>
    </source>
</evidence>
<dbReference type="GO" id="GO:0016887">
    <property type="term" value="F:ATP hydrolysis activity"/>
    <property type="evidence" value="ECO:0007669"/>
    <property type="project" value="InterPro"/>
</dbReference>
<dbReference type="STRING" id="65393.PCC7424_4842"/>
<comment type="similarity">
    <text evidence="1">Belongs to the SMC family. SbcC subfamily.</text>
</comment>
<evidence type="ECO:0000313" key="6">
    <source>
        <dbReference type="EMBL" id="ACK73199.1"/>
    </source>
</evidence>
<dbReference type="InterPro" id="IPR038729">
    <property type="entry name" value="Rad50/SbcC_AAA"/>
</dbReference>
<keyword evidence="7" id="KW-1185">Reference proteome</keyword>
<dbReference type="Gene3D" id="3.40.50.300">
    <property type="entry name" value="P-loop containing nucleotide triphosphate hydrolases"/>
    <property type="match status" value="2"/>
</dbReference>
<dbReference type="SUPFAM" id="SSF52540">
    <property type="entry name" value="P-loop containing nucleoside triphosphate hydrolases"/>
    <property type="match status" value="2"/>
</dbReference>
<proteinExistence type="inferred from homology"/>
<dbReference type="RefSeq" id="WP_015956781.1">
    <property type="nucleotide sequence ID" value="NC_011729.1"/>
</dbReference>
<protein>
    <recommendedName>
        <fullName evidence="3">Nuclease SbcCD subunit C</fullName>
    </recommendedName>
</protein>
<feature type="coiled-coil region" evidence="4">
    <location>
        <begin position="343"/>
        <end position="370"/>
    </location>
</feature>
<dbReference type="PANTHER" id="PTHR32114:SF2">
    <property type="entry name" value="ABC TRANSPORTER ABCH.3"/>
    <property type="match status" value="1"/>
</dbReference>